<feature type="region of interest" description="Disordered" evidence="2">
    <location>
        <begin position="508"/>
        <end position="528"/>
    </location>
</feature>
<feature type="region of interest" description="Disordered" evidence="2">
    <location>
        <begin position="46"/>
        <end position="98"/>
    </location>
</feature>
<dbReference type="SMART" id="SM00594">
    <property type="entry name" value="UAS"/>
    <property type="match status" value="1"/>
</dbReference>
<name>A0AAD3TXI3_9TREE</name>
<dbReference type="CDD" id="cd22249">
    <property type="entry name" value="UDM1_RNF168_RNF169-like"/>
    <property type="match status" value="1"/>
</dbReference>
<dbReference type="PANTHER" id="PTHR23322">
    <property type="entry name" value="FAS-ASSOCIATED PROTEIN"/>
    <property type="match status" value="1"/>
</dbReference>
<dbReference type="InterPro" id="IPR036249">
    <property type="entry name" value="Thioredoxin-like_sf"/>
</dbReference>
<proteinExistence type="predicted"/>
<reference evidence="5" key="1">
    <citation type="journal article" date="2023" name="BMC Genomics">
        <title>Chromosome-level genome assemblies of Cutaneotrichosporon spp. (Trichosporonales, Basidiomycota) reveal imbalanced evolution between nucleotide sequences and chromosome synteny.</title>
        <authorList>
            <person name="Kobayashi Y."/>
            <person name="Kayamori A."/>
            <person name="Aoki K."/>
            <person name="Shiwa Y."/>
            <person name="Matsutani M."/>
            <person name="Fujita N."/>
            <person name="Sugita T."/>
            <person name="Iwasaki W."/>
            <person name="Tanaka N."/>
            <person name="Takashima M."/>
        </authorList>
    </citation>
    <scope>NUCLEOTIDE SEQUENCE</scope>
    <source>
        <strain evidence="5">HIS016</strain>
    </source>
</reference>
<feature type="transmembrane region" description="Helical" evidence="3">
    <location>
        <begin position="104"/>
        <end position="127"/>
    </location>
</feature>
<keyword evidence="6" id="KW-1185">Reference proteome</keyword>
<organism evidence="5 6">
    <name type="scientific">Cutaneotrichosporon spelunceum</name>
    <dbReference type="NCBI Taxonomy" id="1672016"/>
    <lineage>
        <taxon>Eukaryota</taxon>
        <taxon>Fungi</taxon>
        <taxon>Dikarya</taxon>
        <taxon>Basidiomycota</taxon>
        <taxon>Agaricomycotina</taxon>
        <taxon>Tremellomycetes</taxon>
        <taxon>Trichosporonales</taxon>
        <taxon>Trichosporonaceae</taxon>
        <taxon>Cutaneotrichosporon</taxon>
    </lineage>
</organism>
<dbReference type="PANTHER" id="PTHR23322:SF1">
    <property type="entry name" value="FAS-ASSOCIATED FACTOR 2"/>
    <property type="match status" value="1"/>
</dbReference>
<feature type="compositionally biased region" description="Acidic residues" evidence="2">
    <location>
        <begin position="518"/>
        <end position="528"/>
    </location>
</feature>
<sequence length="528" mass="58307">MTHSPAQTDALQQLWAITASETDAARARDERVLRENNWDLQRAIDQIFGGGGGSAPSDAGPSRKEATEGADVDDLAPIPPRPGARRISGNSAGRRPRPGQAGLGLWDSFAWPFSFLASLITGAWYFFIRTFVPLSLLPHLPRFLLPPPTRAPPSGPRDPTTNAVRFVRELETLTGASHATGSLPDFYIGSYRDFLSSVRREGRVGLITLVSSEHDDDPEFKRDVLADPDLAKALKEHDISIWAADISTREGYMVAETLQITTYPALTFVSLLPTSSAGGASGTPRLTILTTLQGPPSTTTATSAILQTITTAVLPRTSTFLARLRRERLALEETRHLREEQDRALREAERKDRERLLAARAQAELERVQRERAAREQELKEKSLADRRHWRRYARKHLLPPSAGPTRVALRTPLNSDRNVRQFTPGPSTLPLFIYAETLLIPPEDDPAGDPDTPPEDYEHAWGFRLVTSFPRREIELVETGGEEVWDQIKSAGGALFAEKTEGSGWCESERASLAGDSSDDEILSDSD</sequence>
<keyword evidence="3" id="KW-0812">Transmembrane</keyword>
<keyword evidence="3" id="KW-0472">Membrane</keyword>
<evidence type="ECO:0000313" key="5">
    <source>
        <dbReference type="EMBL" id="GMK58300.1"/>
    </source>
</evidence>
<accession>A0AAD3TXI3</accession>
<gene>
    <name evidence="5" type="primary">ucp10</name>
    <name evidence="5" type="ORF">CspeluHIS016_0503320</name>
</gene>
<dbReference type="InterPro" id="IPR050730">
    <property type="entry name" value="UBX_domain-protein"/>
</dbReference>
<evidence type="ECO:0000259" key="4">
    <source>
        <dbReference type="SMART" id="SM00594"/>
    </source>
</evidence>
<dbReference type="GO" id="GO:0036503">
    <property type="term" value="P:ERAD pathway"/>
    <property type="evidence" value="ECO:0007669"/>
    <property type="project" value="TreeGrafter"/>
</dbReference>
<dbReference type="InterPro" id="IPR006577">
    <property type="entry name" value="UAS"/>
</dbReference>
<evidence type="ECO:0000256" key="2">
    <source>
        <dbReference type="SAM" id="MobiDB-lite"/>
    </source>
</evidence>
<dbReference type="GO" id="GO:0043130">
    <property type="term" value="F:ubiquitin binding"/>
    <property type="evidence" value="ECO:0007669"/>
    <property type="project" value="TreeGrafter"/>
</dbReference>
<protein>
    <recommendedName>
        <fullName evidence="4">UAS domain-containing protein</fullName>
    </recommendedName>
</protein>
<dbReference type="Pfam" id="PF14555">
    <property type="entry name" value="UBA_4"/>
    <property type="match status" value="1"/>
</dbReference>
<dbReference type="GO" id="GO:0005783">
    <property type="term" value="C:endoplasmic reticulum"/>
    <property type="evidence" value="ECO:0007669"/>
    <property type="project" value="TreeGrafter"/>
</dbReference>
<reference evidence="5" key="2">
    <citation type="submission" date="2023-06" db="EMBL/GenBank/DDBJ databases">
        <authorList>
            <person name="Kobayashi Y."/>
            <person name="Kayamori A."/>
            <person name="Aoki K."/>
            <person name="Shiwa Y."/>
            <person name="Fujita N."/>
            <person name="Sugita T."/>
            <person name="Iwasaki W."/>
            <person name="Tanaka N."/>
            <person name="Takashima M."/>
        </authorList>
    </citation>
    <scope>NUCLEOTIDE SEQUENCE</scope>
    <source>
        <strain evidence="5">HIS016</strain>
    </source>
</reference>
<dbReference type="AlphaFoldDB" id="A0AAD3TXI3"/>
<evidence type="ECO:0000256" key="1">
    <source>
        <dbReference type="SAM" id="Coils"/>
    </source>
</evidence>
<dbReference type="SUPFAM" id="SSF52833">
    <property type="entry name" value="Thioredoxin-like"/>
    <property type="match status" value="1"/>
</dbReference>
<feature type="domain" description="UAS" evidence="4">
    <location>
        <begin position="165"/>
        <end position="293"/>
    </location>
</feature>
<keyword evidence="3" id="KW-1133">Transmembrane helix</keyword>
<dbReference type="Proteomes" id="UP001222932">
    <property type="component" value="Unassembled WGS sequence"/>
</dbReference>
<dbReference type="Gene3D" id="3.40.30.10">
    <property type="entry name" value="Glutaredoxin"/>
    <property type="match status" value="1"/>
</dbReference>
<dbReference type="CDD" id="cd14273">
    <property type="entry name" value="UBA_TAP-C_like"/>
    <property type="match status" value="1"/>
</dbReference>
<evidence type="ECO:0000256" key="3">
    <source>
        <dbReference type="SAM" id="Phobius"/>
    </source>
</evidence>
<keyword evidence="1" id="KW-0175">Coiled coil</keyword>
<dbReference type="EMBL" id="BTCM01000005">
    <property type="protein sequence ID" value="GMK58300.1"/>
    <property type="molecule type" value="Genomic_DNA"/>
</dbReference>
<feature type="coiled-coil region" evidence="1">
    <location>
        <begin position="321"/>
        <end position="385"/>
    </location>
</feature>
<comment type="caution">
    <text evidence="5">The sequence shown here is derived from an EMBL/GenBank/DDBJ whole genome shotgun (WGS) entry which is preliminary data.</text>
</comment>
<evidence type="ECO:0000313" key="6">
    <source>
        <dbReference type="Proteomes" id="UP001222932"/>
    </source>
</evidence>
<dbReference type="Gene3D" id="1.10.8.10">
    <property type="entry name" value="DNA helicase RuvA subunit, C-terminal domain"/>
    <property type="match status" value="1"/>
</dbReference>